<organism evidence="1 2">
    <name type="scientific">Coemansia helicoidea</name>
    <dbReference type="NCBI Taxonomy" id="1286919"/>
    <lineage>
        <taxon>Eukaryota</taxon>
        <taxon>Fungi</taxon>
        <taxon>Fungi incertae sedis</taxon>
        <taxon>Zoopagomycota</taxon>
        <taxon>Kickxellomycotina</taxon>
        <taxon>Kickxellomycetes</taxon>
        <taxon>Kickxellales</taxon>
        <taxon>Kickxellaceae</taxon>
        <taxon>Coemansia</taxon>
    </lineage>
</organism>
<feature type="non-terminal residue" evidence="1">
    <location>
        <position position="1"/>
    </location>
</feature>
<dbReference type="EMBL" id="JANBUN010002062">
    <property type="protein sequence ID" value="KAJ2795773.1"/>
    <property type="molecule type" value="Genomic_DNA"/>
</dbReference>
<accession>A0ACC1KW19</accession>
<gene>
    <name evidence="1" type="ORF">H4R21_004976</name>
</gene>
<keyword evidence="2" id="KW-1185">Reference proteome</keyword>
<evidence type="ECO:0000313" key="2">
    <source>
        <dbReference type="Proteomes" id="UP001140087"/>
    </source>
</evidence>
<sequence>LQGQWAAPGPPPGPAAGIGVWVTGASTVLVDAPPVLGDACDPKWAPPHAPRRATAARIRDLQVALLLLRVCDALVVVADGAGGVDLELARLLAAAAGLAAAIPGLALGAAPACRLHIAVVPPRAGPPAALDCAAIARAYEAAAGLPVAGVSVVPRQWVPADPPPFLAIADCWADPRPLYAVRGRAKTAVLPPSTLAAARRPCAPGFDRCVQDLRARLLGPSARGANPDWAALFVRAWDSIRRSDRLLSLAASAASWPPHTP</sequence>
<reference evidence="1" key="1">
    <citation type="submission" date="2022-07" db="EMBL/GenBank/DDBJ databases">
        <title>Phylogenomic reconstructions and comparative analyses of Kickxellomycotina fungi.</title>
        <authorList>
            <person name="Reynolds N.K."/>
            <person name="Stajich J.E."/>
            <person name="Barry K."/>
            <person name="Grigoriev I.V."/>
            <person name="Crous P."/>
            <person name="Smith M.E."/>
        </authorList>
    </citation>
    <scope>NUCLEOTIDE SEQUENCE</scope>
    <source>
        <strain evidence="1">BCRC 34780</strain>
    </source>
</reference>
<evidence type="ECO:0000313" key="1">
    <source>
        <dbReference type="EMBL" id="KAJ2795773.1"/>
    </source>
</evidence>
<comment type="caution">
    <text evidence="1">The sequence shown here is derived from an EMBL/GenBank/DDBJ whole genome shotgun (WGS) entry which is preliminary data.</text>
</comment>
<dbReference type="Proteomes" id="UP001140087">
    <property type="component" value="Unassembled WGS sequence"/>
</dbReference>
<proteinExistence type="predicted"/>
<name>A0ACC1KW19_9FUNG</name>
<protein>
    <submittedName>
        <fullName evidence="1">Uncharacterized protein</fullName>
    </submittedName>
</protein>